<organism evidence="1 2">
    <name type="scientific">Belliella alkalica</name>
    <dbReference type="NCBI Taxonomy" id="1730871"/>
    <lineage>
        <taxon>Bacteria</taxon>
        <taxon>Pseudomonadati</taxon>
        <taxon>Bacteroidota</taxon>
        <taxon>Cytophagia</taxon>
        <taxon>Cytophagales</taxon>
        <taxon>Cyclobacteriaceae</taxon>
        <taxon>Belliella</taxon>
    </lineage>
</organism>
<evidence type="ECO:0000313" key="2">
    <source>
        <dbReference type="Proteomes" id="UP001165430"/>
    </source>
</evidence>
<accession>A0ABS9VH80</accession>
<dbReference type="RefSeq" id="WP_241414390.1">
    <property type="nucleotide sequence ID" value="NZ_JAKZGO010000024.1"/>
</dbReference>
<protein>
    <recommendedName>
        <fullName evidence="3">WG containing repeat-containing protein</fullName>
    </recommendedName>
</protein>
<reference evidence="1" key="1">
    <citation type="submission" date="2022-03" db="EMBL/GenBank/DDBJ databases">
        <title>De novo assembled genomes of Belliella spp. (Cyclobacteriaceae) strains.</title>
        <authorList>
            <person name="Szabo A."/>
            <person name="Korponai K."/>
            <person name="Felfoldi T."/>
        </authorList>
    </citation>
    <scope>NUCLEOTIDE SEQUENCE</scope>
    <source>
        <strain evidence="1">DSM 111903</strain>
    </source>
</reference>
<sequence>MKALHQLVKIQILFLLIFTTAIPLYSQDRGSAQFFFKDGKSTIAIPFMPVLNQAGEVEALADSVGMVSLPIGESFYLKSLFYKDTVFQVVENKLTKIVLEYKEVDLQTFEIKFYKDPRDHVKQLAKQMSSEYISSPHLGVFSGYFLVSQKGKVLDFYEADGLSLLSGNKKWKPWDFANHNSSGDTYNHLVPLENRRSFHWNLAGDTIASRFSNQTNGEKTYQILPFYAREIYRALEVSGPLDEKSTKYYDYKYGIDNEMDVIYFNVKDQFKADDSLPLFLMGEGVLYLNGSGEMVDRLTYNFSSYRYLNLELKRAARNREISGVLSVVYDKKNNTILPTEIGLEAKFFGQRNLFSPRPFEHGNEASISEKLYLNNHKPVNENDLENFRRAMSRIGLESMVLYNPKYWQGSNSVSDKVYTKVKSDLGKKVPLEKQFLANSGKRLHPWLSENNTSKNKNEPSREELRAKEIKFTEDVVNQLRSIWLDYK</sequence>
<evidence type="ECO:0008006" key="3">
    <source>
        <dbReference type="Google" id="ProtNLM"/>
    </source>
</evidence>
<keyword evidence="2" id="KW-1185">Reference proteome</keyword>
<gene>
    <name evidence="1" type="ORF">MM213_18555</name>
</gene>
<name>A0ABS9VH80_9BACT</name>
<evidence type="ECO:0000313" key="1">
    <source>
        <dbReference type="EMBL" id="MCH7415509.1"/>
    </source>
</evidence>
<comment type="caution">
    <text evidence="1">The sequence shown here is derived from an EMBL/GenBank/DDBJ whole genome shotgun (WGS) entry which is preliminary data.</text>
</comment>
<proteinExistence type="predicted"/>
<dbReference type="Proteomes" id="UP001165430">
    <property type="component" value="Unassembled WGS sequence"/>
</dbReference>
<dbReference type="EMBL" id="JAKZGO010000024">
    <property type="protein sequence ID" value="MCH7415509.1"/>
    <property type="molecule type" value="Genomic_DNA"/>
</dbReference>